<evidence type="ECO:0000313" key="1">
    <source>
        <dbReference type="EMBL" id="CEG43094.1"/>
    </source>
</evidence>
<reference evidence="2" key="1">
    <citation type="submission" date="2014-09" db="EMBL/GenBank/DDBJ databases">
        <authorList>
            <person name="Sharma Rahul"/>
            <person name="Thines Marco"/>
        </authorList>
    </citation>
    <scope>NUCLEOTIDE SEQUENCE [LARGE SCALE GENOMIC DNA]</scope>
</reference>
<sequence length="112" mass="12490">MRGCRLVSGLPIKFLIEMPGFLMMFSRSLIHLFCCGSSKQYLTFVVHRGAIKAMGMAFLVQKATALCHNNKHLSYSVFPWAVLFNTAQTEPRIRVRLPPSLQSNSTGSPTVT</sequence>
<dbReference type="Proteomes" id="UP000054928">
    <property type="component" value="Unassembled WGS sequence"/>
</dbReference>
<dbReference type="RefSeq" id="XP_024579463.1">
    <property type="nucleotide sequence ID" value="XM_024729047.1"/>
</dbReference>
<accession>A0A0P1APU0</accession>
<protein>
    <submittedName>
        <fullName evidence="1">Uncharacterized protein</fullName>
    </submittedName>
</protein>
<name>A0A0P1APU0_PLAHL</name>
<dbReference type="EMBL" id="CCYD01000653">
    <property type="protein sequence ID" value="CEG43094.1"/>
    <property type="molecule type" value="Genomic_DNA"/>
</dbReference>
<organism evidence="1 2">
    <name type="scientific">Plasmopara halstedii</name>
    <name type="common">Downy mildew of sunflower</name>
    <dbReference type="NCBI Taxonomy" id="4781"/>
    <lineage>
        <taxon>Eukaryota</taxon>
        <taxon>Sar</taxon>
        <taxon>Stramenopiles</taxon>
        <taxon>Oomycota</taxon>
        <taxon>Peronosporomycetes</taxon>
        <taxon>Peronosporales</taxon>
        <taxon>Peronosporaceae</taxon>
        <taxon>Plasmopara</taxon>
    </lineage>
</organism>
<dbReference type="GeneID" id="36408367"/>
<dbReference type="AlphaFoldDB" id="A0A0P1APU0"/>
<keyword evidence="2" id="KW-1185">Reference proteome</keyword>
<proteinExistence type="predicted"/>
<evidence type="ECO:0000313" key="2">
    <source>
        <dbReference type="Proteomes" id="UP000054928"/>
    </source>
</evidence>